<gene>
    <name evidence="9" type="ORF">DWV06_11585</name>
</gene>
<dbReference type="EMBL" id="QRCT01000034">
    <property type="protein sequence ID" value="RDU23002.1"/>
    <property type="molecule type" value="Genomic_DNA"/>
</dbReference>
<keyword evidence="3 6" id="KW-0378">Hydrolase</keyword>
<dbReference type="PROSITE" id="PS00136">
    <property type="entry name" value="SUBTILASE_ASP"/>
    <property type="match status" value="1"/>
</dbReference>
<dbReference type="Pfam" id="PF00082">
    <property type="entry name" value="Peptidase_S8"/>
    <property type="match status" value="1"/>
</dbReference>
<dbReference type="PROSITE" id="PS00137">
    <property type="entry name" value="SUBTILASE_HIS"/>
    <property type="match status" value="1"/>
</dbReference>
<keyword evidence="10" id="KW-1185">Reference proteome</keyword>
<evidence type="ECO:0000256" key="4">
    <source>
        <dbReference type="ARBA" id="ARBA00022825"/>
    </source>
</evidence>
<reference evidence="9 10" key="1">
    <citation type="submission" date="2018-07" db="EMBL/GenBank/DDBJ databases">
        <title>Anaerosacharophilus polymeroproducens gen. nov. sp. nov., an anaerobic bacterium isolated from salt field.</title>
        <authorList>
            <person name="Kim W."/>
            <person name="Yang S.-H."/>
            <person name="Oh J."/>
            <person name="Lee J.-H."/>
            <person name="Kwon K.K."/>
        </authorList>
    </citation>
    <scope>NUCLEOTIDE SEQUENCE [LARGE SCALE GENOMIC DNA]</scope>
    <source>
        <strain evidence="9 10">MCWD5</strain>
    </source>
</reference>
<evidence type="ECO:0000256" key="3">
    <source>
        <dbReference type="ARBA" id="ARBA00022801"/>
    </source>
</evidence>
<evidence type="ECO:0000313" key="10">
    <source>
        <dbReference type="Proteomes" id="UP000255036"/>
    </source>
</evidence>
<dbReference type="RefSeq" id="WP_115482344.1">
    <property type="nucleotide sequence ID" value="NZ_QRCT01000034.1"/>
</dbReference>
<feature type="active site" description="Charge relay system" evidence="5 6">
    <location>
        <position position="29"/>
    </location>
</feature>
<dbReference type="CDD" id="cd07487">
    <property type="entry name" value="Peptidases_S8_1"/>
    <property type="match status" value="1"/>
</dbReference>
<protein>
    <submittedName>
        <fullName evidence="9">Peptidase S8</fullName>
    </submittedName>
</protein>
<evidence type="ECO:0000256" key="5">
    <source>
        <dbReference type="PIRSR" id="PIRSR615500-1"/>
    </source>
</evidence>
<evidence type="ECO:0000259" key="8">
    <source>
        <dbReference type="Pfam" id="PF00082"/>
    </source>
</evidence>
<dbReference type="InterPro" id="IPR023828">
    <property type="entry name" value="Peptidase_S8_Ser-AS"/>
</dbReference>
<evidence type="ECO:0000256" key="2">
    <source>
        <dbReference type="ARBA" id="ARBA00022670"/>
    </source>
</evidence>
<keyword evidence="4 6" id="KW-0720">Serine protease</keyword>
<dbReference type="InterPro" id="IPR022398">
    <property type="entry name" value="Peptidase_S8_His-AS"/>
</dbReference>
<feature type="active site" description="Charge relay system" evidence="5 6">
    <location>
        <position position="248"/>
    </location>
</feature>
<dbReference type="OrthoDB" id="9798386at2"/>
<comment type="similarity">
    <text evidence="1 6 7">Belongs to the peptidase S8 family.</text>
</comment>
<name>A0A371ATY2_9FIRM</name>
<dbReference type="SUPFAM" id="SSF52743">
    <property type="entry name" value="Subtilisin-like"/>
    <property type="match status" value="1"/>
</dbReference>
<dbReference type="Proteomes" id="UP000255036">
    <property type="component" value="Unassembled WGS sequence"/>
</dbReference>
<dbReference type="GO" id="GO:0006508">
    <property type="term" value="P:proteolysis"/>
    <property type="evidence" value="ECO:0007669"/>
    <property type="project" value="UniProtKB-KW"/>
</dbReference>
<evidence type="ECO:0000313" key="9">
    <source>
        <dbReference type="EMBL" id="RDU23002.1"/>
    </source>
</evidence>
<comment type="caution">
    <text evidence="9">The sequence shown here is derived from an EMBL/GenBank/DDBJ whole genome shotgun (WGS) entry which is preliminary data.</text>
</comment>
<dbReference type="GO" id="GO:0004252">
    <property type="term" value="F:serine-type endopeptidase activity"/>
    <property type="evidence" value="ECO:0007669"/>
    <property type="project" value="UniProtKB-UniRule"/>
</dbReference>
<dbReference type="PANTHER" id="PTHR43806">
    <property type="entry name" value="PEPTIDASE S8"/>
    <property type="match status" value="1"/>
</dbReference>
<dbReference type="PANTHER" id="PTHR43806:SF65">
    <property type="entry name" value="SERINE PROTEASE APRX"/>
    <property type="match status" value="1"/>
</dbReference>
<dbReference type="Gene3D" id="3.40.50.200">
    <property type="entry name" value="Peptidase S8/S53 domain"/>
    <property type="match status" value="1"/>
</dbReference>
<evidence type="ECO:0000256" key="6">
    <source>
        <dbReference type="PROSITE-ProRule" id="PRU01240"/>
    </source>
</evidence>
<sequence length="303" mass="32921">MNKVKEELNVEYAHQLQYFGKNIGVAILDTGIFQHPDFDNRIIAFKDVLNEKQKPYDDNGHGTHIAGIIGGTGKLSNGVFTGMAPKCNLIVVKVLDNKGNGSTEDVLKGIDWVLKMKDAYNIRIMNISVGTIPNVEKEECMILVKAVEKAWDAGLVVVVAAGNNGPNPMTITTPGISRKVITVGASDDHLVPKSNNIKIHYSGRGPTQFCIKKPDVIAPGNNIISCKVMKDLNATSLTECYTNKSGTSMATPIVSGSIALLIEKYPNITNMEVKLKLKDKAVNEGLPHNQQGWGKIDVKQLIS</sequence>
<dbReference type="InterPro" id="IPR015500">
    <property type="entry name" value="Peptidase_S8_subtilisin-rel"/>
</dbReference>
<accession>A0A371ATY2</accession>
<dbReference type="PROSITE" id="PS51892">
    <property type="entry name" value="SUBTILASE"/>
    <property type="match status" value="1"/>
</dbReference>
<dbReference type="PROSITE" id="PS00138">
    <property type="entry name" value="SUBTILASE_SER"/>
    <property type="match status" value="1"/>
</dbReference>
<evidence type="ECO:0000256" key="1">
    <source>
        <dbReference type="ARBA" id="ARBA00011073"/>
    </source>
</evidence>
<dbReference type="InterPro" id="IPR023827">
    <property type="entry name" value="Peptidase_S8_Asp-AS"/>
</dbReference>
<dbReference type="InterPro" id="IPR000209">
    <property type="entry name" value="Peptidase_S8/S53_dom"/>
</dbReference>
<dbReference type="PRINTS" id="PR00723">
    <property type="entry name" value="SUBTILISIN"/>
</dbReference>
<organism evidence="9 10">
    <name type="scientific">Anaerosacchariphilus polymeriproducens</name>
    <dbReference type="NCBI Taxonomy" id="1812858"/>
    <lineage>
        <taxon>Bacteria</taxon>
        <taxon>Bacillati</taxon>
        <taxon>Bacillota</taxon>
        <taxon>Clostridia</taxon>
        <taxon>Lachnospirales</taxon>
        <taxon>Lachnospiraceae</taxon>
        <taxon>Anaerosacchariphilus</taxon>
    </lineage>
</organism>
<feature type="active site" description="Charge relay system" evidence="5 6">
    <location>
        <position position="61"/>
    </location>
</feature>
<evidence type="ECO:0000256" key="7">
    <source>
        <dbReference type="RuleBase" id="RU003355"/>
    </source>
</evidence>
<dbReference type="InterPro" id="IPR050131">
    <property type="entry name" value="Peptidase_S8_subtilisin-like"/>
</dbReference>
<dbReference type="AlphaFoldDB" id="A0A371ATY2"/>
<dbReference type="InterPro" id="IPR036852">
    <property type="entry name" value="Peptidase_S8/S53_dom_sf"/>
</dbReference>
<proteinExistence type="inferred from homology"/>
<keyword evidence="2 6" id="KW-0645">Protease</keyword>
<feature type="domain" description="Peptidase S8/S53" evidence="8">
    <location>
        <begin position="20"/>
        <end position="294"/>
    </location>
</feature>